<evidence type="ECO:0000313" key="2">
    <source>
        <dbReference type="Proteomes" id="UP000790347"/>
    </source>
</evidence>
<gene>
    <name evidence="1" type="ORF">DERF_000497</name>
</gene>
<organism evidence="1 2">
    <name type="scientific">Dermatophagoides farinae</name>
    <name type="common">American house dust mite</name>
    <dbReference type="NCBI Taxonomy" id="6954"/>
    <lineage>
        <taxon>Eukaryota</taxon>
        <taxon>Metazoa</taxon>
        <taxon>Ecdysozoa</taxon>
        <taxon>Arthropoda</taxon>
        <taxon>Chelicerata</taxon>
        <taxon>Arachnida</taxon>
        <taxon>Acari</taxon>
        <taxon>Acariformes</taxon>
        <taxon>Sarcoptiformes</taxon>
        <taxon>Astigmata</taxon>
        <taxon>Psoroptidia</taxon>
        <taxon>Analgoidea</taxon>
        <taxon>Pyroglyphidae</taxon>
        <taxon>Dermatophagoidinae</taxon>
        <taxon>Dermatophagoides</taxon>
    </lineage>
</organism>
<name>A0A922I7G6_DERFA</name>
<protein>
    <submittedName>
        <fullName evidence="1">Uncharacterized protein</fullName>
    </submittedName>
</protein>
<accession>A0A922I7G6</accession>
<reference evidence="1" key="1">
    <citation type="submission" date="2013-05" db="EMBL/GenBank/DDBJ databases">
        <authorList>
            <person name="Yim A.K.Y."/>
            <person name="Chan T.F."/>
            <person name="Ji K.M."/>
            <person name="Liu X.Y."/>
            <person name="Zhou J.W."/>
            <person name="Li R.Q."/>
            <person name="Yang K.Y."/>
            <person name="Li J."/>
            <person name="Li M."/>
            <person name="Law P.T.W."/>
            <person name="Wu Y.L."/>
            <person name="Cai Z.L."/>
            <person name="Qin H."/>
            <person name="Bao Y."/>
            <person name="Leung R.K.K."/>
            <person name="Ng P.K.S."/>
            <person name="Zou J."/>
            <person name="Zhong X.J."/>
            <person name="Ran P.X."/>
            <person name="Zhong N.S."/>
            <person name="Liu Z.G."/>
            <person name="Tsui S.K.W."/>
        </authorList>
    </citation>
    <scope>NUCLEOTIDE SEQUENCE</scope>
    <source>
        <strain evidence="1">Derf</strain>
        <tissue evidence="1">Whole organism</tissue>
    </source>
</reference>
<sequence length="63" mass="7260">MISIRFDSTEIYISIGYDTIEVSFFGLFVCYAGVQSKLKFYCDPECRQSGTVFINLPFQEITQ</sequence>
<evidence type="ECO:0000313" key="1">
    <source>
        <dbReference type="EMBL" id="KAH9526399.1"/>
    </source>
</evidence>
<comment type="caution">
    <text evidence="1">The sequence shown here is derived from an EMBL/GenBank/DDBJ whole genome shotgun (WGS) entry which is preliminary data.</text>
</comment>
<keyword evidence="2" id="KW-1185">Reference proteome</keyword>
<dbReference type="AlphaFoldDB" id="A0A922I7G6"/>
<dbReference type="EMBL" id="ASGP02000001">
    <property type="protein sequence ID" value="KAH9526399.1"/>
    <property type="molecule type" value="Genomic_DNA"/>
</dbReference>
<proteinExistence type="predicted"/>
<dbReference type="Proteomes" id="UP000790347">
    <property type="component" value="Unassembled WGS sequence"/>
</dbReference>
<reference evidence="1" key="2">
    <citation type="journal article" date="2022" name="Res Sq">
        <title>Comparative Genomics Reveals Insights into the Divergent Evolution of Astigmatic Mites and Household Pest Adaptations.</title>
        <authorList>
            <person name="Xiong Q."/>
            <person name="Wan A.T.-Y."/>
            <person name="Liu X.-Y."/>
            <person name="Fung C.S.-H."/>
            <person name="Xiao X."/>
            <person name="Malainual N."/>
            <person name="Hou J."/>
            <person name="Wang L."/>
            <person name="Wang M."/>
            <person name="Yang K."/>
            <person name="Cui Y."/>
            <person name="Leung E."/>
            <person name="Nong W."/>
            <person name="Shin S.-K."/>
            <person name="Au S."/>
            <person name="Jeong K.Y."/>
            <person name="Chew F.T."/>
            <person name="Hui J."/>
            <person name="Leung T.F."/>
            <person name="Tungtrongchitr A."/>
            <person name="Zhong N."/>
            <person name="Liu Z."/>
            <person name="Tsui S."/>
        </authorList>
    </citation>
    <scope>NUCLEOTIDE SEQUENCE</scope>
    <source>
        <strain evidence="1">Derf</strain>
        <tissue evidence="1">Whole organism</tissue>
    </source>
</reference>